<comment type="caution">
    <text evidence="1">The sequence shown here is derived from an EMBL/GenBank/DDBJ whole genome shotgun (WGS) entry which is preliminary data.</text>
</comment>
<protein>
    <submittedName>
        <fullName evidence="1">Uncharacterized protein</fullName>
    </submittedName>
</protein>
<dbReference type="Proteomes" id="UP000821845">
    <property type="component" value="Chromosome 8"/>
</dbReference>
<sequence>MTARLNATLPVDEGPYTAEQVRLKLDNLNKRYRKLRRTAATTGSKAITLPFYRRLHEFLGTLPINDDLLVEENLEVEQEPALPECAQLIGSWEICDVPIEDNTLNQGVTVDPAADLIGEPPTDSTQHGE</sequence>
<accession>A0ACB7RNS4</accession>
<keyword evidence="2" id="KW-1185">Reference proteome</keyword>
<name>A0ACB7RNS4_HYAAI</name>
<evidence type="ECO:0000313" key="1">
    <source>
        <dbReference type="EMBL" id="KAH6923840.1"/>
    </source>
</evidence>
<reference evidence="1" key="1">
    <citation type="submission" date="2020-05" db="EMBL/GenBank/DDBJ databases">
        <title>Large-scale comparative analyses of tick genomes elucidate their genetic diversity and vector capacities.</title>
        <authorList>
            <person name="Jia N."/>
            <person name="Wang J."/>
            <person name="Shi W."/>
            <person name="Du L."/>
            <person name="Sun Y."/>
            <person name="Zhan W."/>
            <person name="Jiang J."/>
            <person name="Wang Q."/>
            <person name="Zhang B."/>
            <person name="Ji P."/>
            <person name="Sakyi L.B."/>
            <person name="Cui X."/>
            <person name="Yuan T."/>
            <person name="Jiang B."/>
            <person name="Yang W."/>
            <person name="Lam T.T.-Y."/>
            <person name="Chang Q."/>
            <person name="Ding S."/>
            <person name="Wang X."/>
            <person name="Zhu J."/>
            <person name="Ruan X."/>
            <person name="Zhao L."/>
            <person name="Wei J."/>
            <person name="Que T."/>
            <person name="Du C."/>
            <person name="Cheng J."/>
            <person name="Dai P."/>
            <person name="Han X."/>
            <person name="Huang E."/>
            <person name="Gao Y."/>
            <person name="Liu J."/>
            <person name="Shao H."/>
            <person name="Ye R."/>
            <person name="Li L."/>
            <person name="Wei W."/>
            <person name="Wang X."/>
            <person name="Wang C."/>
            <person name="Yang T."/>
            <person name="Huo Q."/>
            <person name="Li W."/>
            <person name="Guo W."/>
            <person name="Chen H."/>
            <person name="Zhou L."/>
            <person name="Ni X."/>
            <person name="Tian J."/>
            <person name="Zhou Y."/>
            <person name="Sheng Y."/>
            <person name="Liu T."/>
            <person name="Pan Y."/>
            <person name="Xia L."/>
            <person name="Li J."/>
            <person name="Zhao F."/>
            <person name="Cao W."/>
        </authorList>
    </citation>
    <scope>NUCLEOTIDE SEQUENCE</scope>
    <source>
        <strain evidence="1">Hyas-2018</strain>
    </source>
</reference>
<gene>
    <name evidence="1" type="ORF">HPB50_007786</name>
</gene>
<proteinExistence type="predicted"/>
<dbReference type="EMBL" id="CM023488">
    <property type="protein sequence ID" value="KAH6923840.1"/>
    <property type="molecule type" value="Genomic_DNA"/>
</dbReference>
<evidence type="ECO:0000313" key="2">
    <source>
        <dbReference type="Proteomes" id="UP000821845"/>
    </source>
</evidence>
<organism evidence="1 2">
    <name type="scientific">Hyalomma asiaticum</name>
    <name type="common">Tick</name>
    <dbReference type="NCBI Taxonomy" id="266040"/>
    <lineage>
        <taxon>Eukaryota</taxon>
        <taxon>Metazoa</taxon>
        <taxon>Ecdysozoa</taxon>
        <taxon>Arthropoda</taxon>
        <taxon>Chelicerata</taxon>
        <taxon>Arachnida</taxon>
        <taxon>Acari</taxon>
        <taxon>Parasitiformes</taxon>
        <taxon>Ixodida</taxon>
        <taxon>Ixodoidea</taxon>
        <taxon>Ixodidae</taxon>
        <taxon>Hyalomminae</taxon>
        <taxon>Hyalomma</taxon>
    </lineage>
</organism>